<reference evidence="2 3" key="1">
    <citation type="submission" date="2018-09" db="EMBL/GenBank/DDBJ databases">
        <title>Nesterenkonia natronophila sp. nov., an alkaliphilic actinobacteriume isolated from a soda lake, and emended description of the genus Nesterenkonia.</title>
        <authorList>
            <person name="Menes R.J."/>
            <person name="Iriarte A."/>
        </authorList>
    </citation>
    <scope>NUCLEOTIDE SEQUENCE [LARGE SCALE GENOMIC DNA]</scope>
    <source>
        <strain evidence="2 3">M8</strain>
    </source>
</reference>
<organism evidence="2 3">
    <name type="scientific">Nesterenkonia natronophila</name>
    <dbReference type="NCBI Taxonomy" id="2174932"/>
    <lineage>
        <taxon>Bacteria</taxon>
        <taxon>Bacillati</taxon>
        <taxon>Actinomycetota</taxon>
        <taxon>Actinomycetes</taxon>
        <taxon>Micrococcales</taxon>
        <taxon>Micrococcaceae</taxon>
        <taxon>Nesterenkonia</taxon>
    </lineage>
</organism>
<sequence>MTQEPYLTPKRIASDPGMILLAVLLLMSAVIFIWWPTEVYVAEVSLVAWLMFATLPVSVFLTGYYVVWMERRESAALSHL</sequence>
<comment type="caution">
    <text evidence="2">The sequence shown here is derived from an EMBL/GenBank/DDBJ whole genome shotgun (WGS) entry which is preliminary data.</text>
</comment>
<dbReference type="OrthoDB" id="2970391at2"/>
<name>A0A3A4FKN7_9MICC</name>
<keyword evidence="1" id="KW-0472">Membrane</keyword>
<gene>
    <name evidence="2" type="ORF">D3250_04030</name>
</gene>
<proteinExistence type="predicted"/>
<feature type="transmembrane region" description="Helical" evidence="1">
    <location>
        <begin position="12"/>
        <end position="35"/>
    </location>
</feature>
<feature type="transmembrane region" description="Helical" evidence="1">
    <location>
        <begin position="47"/>
        <end position="67"/>
    </location>
</feature>
<protein>
    <submittedName>
        <fullName evidence="2">Uncharacterized protein</fullName>
    </submittedName>
</protein>
<keyword evidence="3" id="KW-1185">Reference proteome</keyword>
<keyword evidence="1" id="KW-1133">Transmembrane helix</keyword>
<evidence type="ECO:0000256" key="1">
    <source>
        <dbReference type="SAM" id="Phobius"/>
    </source>
</evidence>
<dbReference type="RefSeq" id="WP_119902029.1">
    <property type="nucleotide sequence ID" value="NZ_QYZP01000001.1"/>
</dbReference>
<dbReference type="AlphaFoldDB" id="A0A3A4FKN7"/>
<keyword evidence="1" id="KW-0812">Transmembrane</keyword>
<dbReference type="Proteomes" id="UP000266615">
    <property type="component" value="Unassembled WGS sequence"/>
</dbReference>
<evidence type="ECO:0000313" key="2">
    <source>
        <dbReference type="EMBL" id="RJN32985.1"/>
    </source>
</evidence>
<evidence type="ECO:0000313" key="3">
    <source>
        <dbReference type="Proteomes" id="UP000266615"/>
    </source>
</evidence>
<dbReference type="EMBL" id="QYZP01000001">
    <property type="protein sequence ID" value="RJN32985.1"/>
    <property type="molecule type" value="Genomic_DNA"/>
</dbReference>
<accession>A0A3A4FKN7</accession>